<evidence type="ECO:0000256" key="4">
    <source>
        <dbReference type="ARBA" id="ARBA00022490"/>
    </source>
</evidence>
<evidence type="ECO:0000256" key="9">
    <source>
        <dbReference type="HAMAP-Rule" id="MF_00197"/>
    </source>
</evidence>
<comment type="subunit">
    <text evidence="9">Homodimer.</text>
</comment>
<dbReference type="AlphaFoldDB" id="A0A7W3YDL3"/>
<keyword evidence="7 9" id="KW-0413">Isomerase</keyword>
<keyword evidence="5 9" id="KW-0028">Amino-acid biosynthesis</keyword>
<feature type="binding site" evidence="9">
    <location>
        <begin position="86"/>
        <end position="87"/>
    </location>
    <ligand>
        <name>substrate</name>
    </ligand>
</feature>
<feature type="site" description="Important for dimerization" evidence="9">
    <location>
        <position position="279"/>
    </location>
</feature>
<evidence type="ECO:0000256" key="10">
    <source>
        <dbReference type="PROSITE-ProRule" id="PRU10125"/>
    </source>
</evidence>
<comment type="catalytic activity">
    <reaction evidence="8 9">
        <text>(2S,6S)-2,6-diaminopimelate = meso-2,6-diaminopimelate</text>
        <dbReference type="Rhea" id="RHEA:15393"/>
        <dbReference type="ChEBI" id="CHEBI:57609"/>
        <dbReference type="ChEBI" id="CHEBI:57791"/>
        <dbReference type="EC" id="5.1.1.7"/>
    </reaction>
</comment>
<feature type="binding site" evidence="9">
    <location>
        <position position="168"/>
    </location>
    <ligand>
        <name>substrate</name>
    </ligand>
</feature>
<evidence type="ECO:0000256" key="1">
    <source>
        <dbReference type="ARBA" id="ARBA00005196"/>
    </source>
</evidence>
<dbReference type="GO" id="GO:0008837">
    <property type="term" value="F:diaminopimelate epimerase activity"/>
    <property type="evidence" value="ECO:0007669"/>
    <property type="project" value="UniProtKB-UniRule"/>
</dbReference>
<feature type="binding site" evidence="9">
    <location>
        <position position="201"/>
    </location>
    <ligand>
        <name>substrate</name>
    </ligand>
</feature>
<gene>
    <name evidence="9" type="primary">dapF</name>
    <name evidence="11" type="ORF">H4F99_01470</name>
</gene>
<name>A0A7W3YDL3_9GAMM</name>
<dbReference type="EMBL" id="JACHTE010000001">
    <property type="protein sequence ID" value="MBB1087152.1"/>
    <property type="molecule type" value="Genomic_DNA"/>
</dbReference>
<comment type="similarity">
    <text evidence="2 9">Belongs to the diaminopimelate epimerase family.</text>
</comment>
<keyword evidence="4 9" id="KW-0963">Cytoplasm</keyword>
<evidence type="ECO:0000313" key="11">
    <source>
        <dbReference type="EMBL" id="MBB1087152.1"/>
    </source>
</evidence>
<feature type="binding site" evidence="9">
    <location>
        <position position="76"/>
    </location>
    <ligand>
        <name>substrate</name>
    </ligand>
</feature>
<evidence type="ECO:0000256" key="3">
    <source>
        <dbReference type="ARBA" id="ARBA00013080"/>
    </source>
</evidence>
<feature type="site" description="Could be important to modulate the pK values of the two catalytic cysteine residues" evidence="9">
    <location>
        <position position="219"/>
    </location>
</feature>
<dbReference type="Proteomes" id="UP000552587">
    <property type="component" value="Unassembled WGS sequence"/>
</dbReference>
<evidence type="ECO:0000313" key="12">
    <source>
        <dbReference type="Proteomes" id="UP000552587"/>
    </source>
</evidence>
<reference evidence="11 12" key="1">
    <citation type="submission" date="2020-07" db="EMBL/GenBank/DDBJ databases">
        <authorList>
            <person name="Xu S."/>
            <person name="Li A."/>
        </authorList>
    </citation>
    <scope>NUCLEOTIDE SEQUENCE [LARGE SCALE GENOMIC DNA]</scope>
    <source>
        <strain evidence="11 12">SG-8</strain>
    </source>
</reference>
<accession>A0A7W3YDL3</accession>
<dbReference type="HAMAP" id="MF_00197">
    <property type="entry name" value="DAP_epimerase"/>
    <property type="match status" value="1"/>
</dbReference>
<proteinExistence type="inferred from homology"/>
<comment type="function">
    <text evidence="9">Catalyzes the stereoinversion of LL-2,6-diaminopimelate (L,L-DAP) to meso-diaminopimelate (meso-DAP), a precursor of L-lysine and an essential component of the bacterial peptidoglycan.</text>
</comment>
<comment type="caution">
    <text evidence="11">The sequence shown here is derived from an EMBL/GenBank/DDBJ whole genome shotgun (WGS) entry which is preliminary data.</text>
</comment>
<dbReference type="UniPathway" id="UPA00034">
    <property type="reaction ID" value="UER00025"/>
</dbReference>
<dbReference type="FunFam" id="3.10.310.10:FF:000001">
    <property type="entry name" value="Diaminopimelate epimerase"/>
    <property type="match status" value="1"/>
</dbReference>
<sequence>MSAEAPRPHGGPLHFSKMHGAGNDFVIIDLRGGRAAPSPALCQALADRRFGVGCDQILTIEDAPDPGVVAAYGIWNSDGSKALQCGNGARCVAAWLVRDGAATAQRFVVDSPAGRHPVERIDATRYRIGMGVPEFEPARIPMAAGIARADTYTAGDALPAFGAVSMGNPHAVIEVDDVDAAPVAAIGTALQADGVFPDSVNVGFVQVLSRDHVRLRVFERGVGETLACGSGACAAAVVLMRRGRVDRAVTVSLPGGDLQIEWPADDAEVAMTGPTAFVFEGDWFDA</sequence>
<dbReference type="Gene3D" id="3.10.310.10">
    <property type="entry name" value="Diaminopimelate Epimerase, Chain A, domain 1"/>
    <property type="match status" value="2"/>
</dbReference>
<comment type="subcellular location">
    <subcellularLocation>
        <location evidence="9">Cytoplasm</location>
    </subcellularLocation>
</comment>
<evidence type="ECO:0000256" key="7">
    <source>
        <dbReference type="ARBA" id="ARBA00023235"/>
    </source>
</evidence>
<dbReference type="EC" id="5.1.1.7" evidence="3 9"/>
<comment type="pathway">
    <text evidence="1 9">Amino-acid biosynthesis; L-lysine biosynthesis via DAP pathway; DL-2,6-diaminopimelate from LL-2,6-diaminopimelate: step 1/1.</text>
</comment>
<feature type="binding site" evidence="9">
    <location>
        <begin position="219"/>
        <end position="220"/>
    </location>
    <ligand>
        <name>substrate</name>
    </ligand>
</feature>
<dbReference type="RefSeq" id="WP_182667933.1">
    <property type="nucleotide sequence ID" value="NZ_JACHTE010000001.1"/>
</dbReference>
<feature type="active site" description="Proton donor" evidence="9">
    <location>
        <position position="85"/>
    </location>
</feature>
<dbReference type="Pfam" id="PF01678">
    <property type="entry name" value="DAP_epimerase"/>
    <property type="match status" value="2"/>
</dbReference>
<dbReference type="FunFam" id="3.10.310.10:FF:000004">
    <property type="entry name" value="Diaminopimelate epimerase"/>
    <property type="match status" value="1"/>
</dbReference>
<dbReference type="SUPFAM" id="SSF54506">
    <property type="entry name" value="Diaminopimelate epimerase-like"/>
    <property type="match status" value="2"/>
</dbReference>
<feature type="active site" description="Proton acceptor" evidence="9">
    <location>
        <position position="228"/>
    </location>
</feature>
<evidence type="ECO:0000256" key="2">
    <source>
        <dbReference type="ARBA" id="ARBA00010219"/>
    </source>
</evidence>
<feature type="binding site" evidence="9">
    <location>
        <position position="23"/>
    </location>
    <ligand>
        <name>substrate</name>
    </ligand>
</feature>
<protein>
    <recommendedName>
        <fullName evidence="3 9">Diaminopimelate epimerase</fullName>
        <shortName evidence="9">DAP epimerase</shortName>
        <ecNumber evidence="3 9">5.1.1.7</ecNumber>
    </recommendedName>
    <alternativeName>
        <fullName evidence="9">PLP-independent amino acid racemase</fullName>
    </alternativeName>
</protein>
<feature type="binding site" evidence="9">
    <location>
        <begin position="229"/>
        <end position="230"/>
    </location>
    <ligand>
        <name>substrate</name>
    </ligand>
</feature>
<dbReference type="InterPro" id="IPR001653">
    <property type="entry name" value="DAP_epimerase_DapF"/>
</dbReference>
<dbReference type="GO" id="GO:0005829">
    <property type="term" value="C:cytosol"/>
    <property type="evidence" value="ECO:0007669"/>
    <property type="project" value="TreeGrafter"/>
</dbReference>
<dbReference type="PROSITE" id="PS01326">
    <property type="entry name" value="DAP_EPIMERASE"/>
    <property type="match status" value="1"/>
</dbReference>
<dbReference type="PANTHER" id="PTHR31689">
    <property type="entry name" value="DIAMINOPIMELATE EPIMERASE, CHLOROPLASTIC"/>
    <property type="match status" value="1"/>
</dbReference>
<keyword evidence="6 9" id="KW-0457">Lysine biosynthesis</keyword>
<evidence type="ECO:0000256" key="6">
    <source>
        <dbReference type="ARBA" id="ARBA00023154"/>
    </source>
</evidence>
<keyword evidence="12" id="KW-1185">Reference proteome</keyword>
<dbReference type="GO" id="GO:0009089">
    <property type="term" value="P:lysine biosynthetic process via diaminopimelate"/>
    <property type="evidence" value="ECO:0007669"/>
    <property type="project" value="UniProtKB-UniRule"/>
</dbReference>
<dbReference type="PANTHER" id="PTHR31689:SF0">
    <property type="entry name" value="DIAMINOPIMELATE EPIMERASE"/>
    <property type="match status" value="1"/>
</dbReference>
<feature type="active site" evidence="10">
    <location>
        <position position="85"/>
    </location>
</feature>
<evidence type="ECO:0000256" key="8">
    <source>
        <dbReference type="ARBA" id="ARBA00051712"/>
    </source>
</evidence>
<feature type="binding site" evidence="9">
    <location>
        <position position="56"/>
    </location>
    <ligand>
        <name>substrate</name>
    </ligand>
</feature>
<organism evidence="11 12">
    <name type="scientific">Marilutibacter penaei</name>
    <dbReference type="NCBI Taxonomy" id="2759900"/>
    <lineage>
        <taxon>Bacteria</taxon>
        <taxon>Pseudomonadati</taxon>
        <taxon>Pseudomonadota</taxon>
        <taxon>Gammaproteobacteria</taxon>
        <taxon>Lysobacterales</taxon>
        <taxon>Lysobacteraceae</taxon>
        <taxon>Marilutibacter</taxon>
    </lineage>
</organism>
<dbReference type="InterPro" id="IPR018510">
    <property type="entry name" value="DAP_epimerase_AS"/>
</dbReference>
<feature type="site" description="Could be important to modulate the pK values of the two catalytic cysteine residues" evidence="9">
    <location>
        <position position="170"/>
    </location>
</feature>
<dbReference type="NCBIfam" id="TIGR00652">
    <property type="entry name" value="DapF"/>
    <property type="match status" value="1"/>
</dbReference>
<evidence type="ECO:0000256" key="5">
    <source>
        <dbReference type="ARBA" id="ARBA00022605"/>
    </source>
</evidence>